<name>A0A8C5AY90_GADMO</name>
<dbReference type="GO" id="GO:0043240">
    <property type="term" value="C:Fanconi anaemia nuclear complex"/>
    <property type="evidence" value="ECO:0007669"/>
    <property type="project" value="InterPro"/>
</dbReference>
<dbReference type="GO" id="GO:0006513">
    <property type="term" value="P:protein monoubiquitination"/>
    <property type="evidence" value="ECO:0007669"/>
    <property type="project" value="TreeGrafter"/>
</dbReference>
<dbReference type="InterPro" id="IPR026850">
    <property type="entry name" value="FANCL_C"/>
</dbReference>
<evidence type="ECO:0000256" key="3">
    <source>
        <dbReference type="ARBA" id="ARBA00022833"/>
    </source>
</evidence>
<dbReference type="GO" id="GO:0061630">
    <property type="term" value="F:ubiquitin protein ligase activity"/>
    <property type="evidence" value="ECO:0007669"/>
    <property type="project" value="TreeGrafter"/>
</dbReference>
<gene>
    <name evidence="6" type="primary">FANCL</name>
    <name evidence="6" type="synonym">fancl</name>
</gene>
<dbReference type="Gene3D" id="3.10.110.10">
    <property type="entry name" value="Ubiquitin Conjugating Enzyme"/>
    <property type="match status" value="1"/>
</dbReference>
<proteinExistence type="predicted"/>
<dbReference type="CDD" id="cd23832">
    <property type="entry name" value="DRWD-C_FANCL"/>
    <property type="match status" value="1"/>
</dbReference>
<dbReference type="PANTHER" id="PTHR13206:SF0">
    <property type="entry name" value="E3 UBIQUITIN-PROTEIN LIGASE FANCL"/>
    <property type="match status" value="1"/>
</dbReference>
<dbReference type="InterPro" id="IPR043003">
    <property type="entry name" value="FANCL_d3_sf"/>
</dbReference>
<protein>
    <submittedName>
        <fullName evidence="6">FA complementation group L</fullName>
    </submittedName>
</protein>
<evidence type="ECO:0000313" key="6">
    <source>
        <dbReference type="Ensembl" id="ENSGMOP00000038499.1"/>
    </source>
</evidence>
<dbReference type="AlphaFoldDB" id="A0A8C5AY90"/>
<dbReference type="Pfam" id="PF18891">
    <property type="entry name" value="FANCL_d3"/>
    <property type="match status" value="1"/>
</dbReference>
<keyword evidence="7" id="KW-1185">Reference proteome</keyword>
<keyword evidence="1" id="KW-0479">Metal-binding</keyword>
<dbReference type="InterPro" id="IPR001841">
    <property type="entry name" value="Znf_RING"/>
</dbReference>
<dbReference type="PANTHER" id="PTHR13206">
    <property type="entry name" value="UBIQUITIN LIGASE PROTEIN PHF9 FANCONI ANEMIA GROUP L PROTEIN"/>
    <property type="match status" value="1"/>
</dbReference>
<dbReference type="InterPro" id="IPR013083">
    <property type="entry name" value="Znf_RING/FYVE/PHD"/>
</dbReference>
<dbReference type="GeneTree" id="ENSGT00390000005537"/>
<sequence>MAASQALSTALFCEQWSCTVSLSHQVDGRKNKLNVIVCVCVYARRTRASRCGHLRVYIFWCQKFPCRHWQQYIEVHYPVCVILQEVALRGHPESLSIPPPQYYSQLITEMEMLGWDKLLFIDSEFRTLRLKAGDSSEREHILTVKLKAKHPEESPECSADVPVPLDMAWTPQSTLEKLHSQFMLVLESLAEFWEVLDEIDRRTWVLEPERPSRADTMRRIAIGSNVSIRVDVNPRHPKMLPESCLLGAEHVVTPLRNKLNANMHMWNPGSSVLHNLQDVLEIEFPSPATHEKSSFSAECGICYAYRLETAIPDQVCNDPRCGQPFHQACLYEWLRALPSSRQSFSVVFGECPYCSKPITVKMAAPLS</sequence>
<keyword evidence="2 4" id="KW-0863">Zinc-finger</keyword>
<dbReference type="Pfam" id="PF18890">
    <property type="entry name" value="FANCL_d2"/>
    <property type="match status" value="1"/>
</dbReference>
<feature type="domain" description="RING-type" evidence="5">
    <location>
        <begin position="299"/>
        <end position="355"/>
    </location>
</feature>
<evidence type="ECO:0000256" key="4">
    <source>
        <dbReference type="PROSITE-ProRule" id="PRU00175"/>
    </source>
</evidence>
<dbReference type="InterPro" id="IPR026848">
    <property type="entry name" value="Fancl"/>
</dbReference>
<dbReference type="InterPro" id="IPR044037">
    <property type="entry name" value="FANCL_d3"/>
</dbReference>
<dbReference type="PROSITE" id="PS50089">
    <property type="entry name" value="ZF_RING_2"/>
    <property type="match status" value="1"/>
</dbReference>
<dbReference type="Proteomes" id="UP000694546">
    <property type="component" value="Chromosome 15"/>
</dbReference>
<dbReference type="CDD" id="cd23831">
    <property type="entry name" value="DRWD-N_FANCL"/>
    <property type="match status" value="1"/>
</dbReference>
<dbReference type="Ensembl" id="ENSGMOT00000062056.1">
    <property type="protein sequence ID" value="ENSGMOP00000038499.1"/>
    <property type="gene ID" value="ENSGMOG00000002410.2"/>
</dbReference>
<accession>A0A8C5AY90</accession>
<dbReference type="Pfam" id="PF11793">
    <property type="entry name" value="FANCL_C"/>
    <property type="match status" value="1"/>
</dbReference>
<dbReference type="Gene3D" id="3.30.40.10">
    <property type="entry name" value="Zinc/RING finger domain, C3HC4 (zinc finger)"/>
    <property type="match status" value="1"/>
</dbReference>
<dbReference type="Gene3D" id="3.10.110.20">
    <property type="entry name" value="RWD domain-like"/>
    <property type="match status" value="1"/>
</dbReference>
<evidence type="ECO:0000256" key="1">
    <source>
        <dbReference type="ARBA" id="ARBA00022723"/>
    </source>
</evidence>
<dbReference type="InterPro" id="IPR016135">
    <property type="entry name" value="UBQ-conjugating_enzyme/RWD"/>
</dbReference>
<evidence type="ECO:0000256" key="2">
    <source>
        <dbReference type="ARBA" id="ARBA00022771"/>
    </source>
</evidence>
<organism evidence="6 7">
    <name type="scientific">Gadus morhua</name>
    <name type="common">Atlantic cod</name>
    <dbReference type="NCBI Taxonomy" id="8049"/>
    <lineage>
        <taxon>Eukaryota</taxon>
        <taxon>Metazoa</taxon>
        <taxon>Chordata</taxon>
        <taxon>Craniata</taxon>
        <taxon>Vertebrata</taxon>
        <taxon>Euteleostomi</taxon>
        <taxon>Actinopterygii</taxon>
        <taxon>Neopterygii</taxon>
        <taxon>Teleostei</taxon>
        <taxon>Neoteleostei</taxon>
        <taxon>Acanthomorphata</taxon>
        <taxon>Zeiogadaria</taxon>
        <taxon>Gadariae</taxon>
        <taxon>Gadiformes</taxon>
        <taxon>Gadoidei</taxon>
        <taxon>Gadidae</taxon>
        <taxon>Gadus</taxon>
    </lineage>
</organism>
<evidence type="ECO:0000259" key="5">
    <source>
        <dbReference type="PROSITE" id="PS50089"/>
    </source>
</evidence>
<evidence type="ECO:0000313" key="7">
    <source>
        <dbReference type="Proteomes" id="UP000694546"/>
    </source>
</evidence>
<dbReference type="SMART" id="SM01197">
    <property type="entry name" value="FANCL_C"/>
    <property type="match status" value="1"/>
</dbReference>
<dbReference type="GO" id="GO:0008270">
    <property type="term" value="F:zinc ion binding"/>
    <property type="evidence" value="ECO:0007669"/>
    <property type="project" value="UniProtKB-KW"/>
</dbReference>
<dbReference type="GO" id="GO:0036297">
    <property type="term" value="P:interstrand cross-link repair"/>
    <property type="evidence" value="ECO:0007669"/>
    <property type="project" value="InterPro"/>
</dbReference>
<reference evidence="6" key="2">
    <citation type="submission" date="2025-09" db="UniProtKB">
        <authorList>
            <consortium name="Ensembl"/>
        </authorList>
    </citation>
    <scope>IDENTIFICATION</scope>
</reference>
<reference evidence="6" key="1">
    <citation type="submission" date="2025-08" db="UniProtKB">
        <authorList>
            <consortium name="Ensembl"/>
        </authorList>
    </citation>
    <scope>IDENTIFICATION</scope>
</reference>
<dbReference type="CDD" id="cd16490">
    <property type="entry name" value="RING-CH-C4HC3_FANCL"/>
    <property type="match status" value="1"/>
</dbReference>
<keyword evidence="3" id="KW-0862">Zinc</keyword>
<dbReference type="SUPFAM" id="SSF57850">
    <property type="entry name" value="RING/U-box"/>
    <property type="match status" value="1"/>
</dbReference>
<dbReference type="InterPro" id="IPR043898">
    <property type="entry name" value="FANCL_d2"/>
</dbReference>